<gene>
    <name evidence="1" type="ORF">SAMN05444362_11765</name>
</gene>
<evidence type="ECO:0000313" key="1">
    <source>
        <dbReference type="EMBL" id="SHG20300.1"/>
    </source>
</evidence>
<proteinExistence type="predicted"/>
<dbReference type="AlphaFoldDB" id="A0A1M5HWI6"/>
<dbReference type="Proteomes" id="UP000184480">
    <property type="component" value="Unassembled WGS sequence"/>
</dbReference>
<reference evidence="2" key="1">
    <citation type="submission" date="2016-11" db="EMBL/GenBank/DDBJ databases">
        <authorList>
            <person name="Varghese N."/>
            <person name="Submissions S."/>
        </authorList>
    </citation>
    <scope>NUCLEOTIDE SEQUENCE [LARGE SCALE GENOMIC DNA]</scope>
    <source>
        <strain evidence="2">DSM 27370</strain>
    </source>
</reference>
<accession>A0A1M5HWI6</accession>
<keyword evidence="2" id="KW-1185">Reference proteome</keyword>
<sequence length="101" mass="11585">MSPVSPSMVNPNDDSKELQKLKDEFDINPDSLSDAILLTLKDKVTERQEQYPSTTEKNAVEYGPTWDNRNKNVAYMEAFGRTSNIVFSYHLKQVTFSRLPI</sequence>
<dbReference type="EMBL" id="FQUC01000017">
    <property type="protein sequence ID" value="SHG20300.1"/>
    <property type="molecule type" value="Genomic_DNA"/>
</dbReference>
<organism evidence="1 2">
    <name type="scientific">Dysgonomonas macrotermitis</name>
    <dbReference type="NCBI Taxonomy" id="1346286"/>
    <lineage>
        <taxon>Bacteria</taxon>
        <taxon>Pseudomonadati</taxon>
        <taxon>Bacteroidota</taxon>
        <taxon>Bacteroidia</taxon>
        <taxon>Bacteroidales</taxon>
        <taxon>Dysgonomonadaceae</taxon>
        <taxon>Dysgonomonas</taxon>
    </lineage>
</organism>
<evidence type="ECO:0000313" key="2">
    <source>
        <dbReference type="Proteomes" id="UP000184480"/>
    </source>
</evidence>
<protein>
    <submittedName>
        <fullName evidence="1">Uncharacterized protein</fullName>
    </submittedName>
</protein>
<name>A0A1M5HWI6_9BACT</name>